<evidence type="ECO:0000256" key="4">
    <source>
        <dbReference type="RuleBase" id="RU000363"/>
    </source>
</evidence>
<evidence type="ECO:0000313" key="6">
    <source>
        <dbReference type="Proteomes" id="UP001140513"/>
    </source>
</evidence>
<dbReference type="PRINTS" id="PR00080">
    <property type="entry name" value="SDRFAMILY"/>
</dbReference>
<dbReference type="InterPro" id="IPR002347">
    <property type="entry name" value="SDR_fam"/>
</dbReference>
<dbReference type="AlphaFoldDB" id="A0A9W9CGZ6"/>
<proteinExistence type="inferred from homology"/>
<dbReference type="PANTHER" id="PTHR45024">
    <property type="entry name" value="DEHYDROGENASES, SHORT CHAIN"/>
    <property type="match status" value="1"/>
</dbReference>
<organism evidence="5 6">
    <name type="scientific">Didymosphaeria variabile</name>
    <dbReference type="NCBI Taxonomy" id="1932322"/>
    <lineage>
        <taxon>Eukaryota</taxon>
        <taxon>Fungi</taxon>
        <taxon>Dikarya</taxon>
        <taxon>Ascomycota</taxon>
        <taxon>Pezizomycotina</taxon>
        <taxon>Dothideomycetes</taxon>
        <taxon>Pleosporomycetidae</taxon>
        <taxon>Pleosporales</taxon>
        <taxon>Massarineae</taxon>
        <taxon>Didymosphaeriaceae</taxon>
        <taxon>Didymosphaeria</taxon>
    </lineage>
</organism>
<sequence>MEKWSMRSPKPGGLLLPTGGDVSKDAKFIVAATVQAFGRVDILINNAGILGRISSHDDVDAASFMRVMEVSVLGTTMMTSAVYDLMAKQKYGRIINISSNAVYGFGAGGDSAYAASKGATFAITRELGRYSERDGIKINGVLPSGTSRMTTIAPGTKKVTETYFDPTKIAPFVVVLASRECPISGELFSVGAGRAARETFATFPGAVNKSTAEEYLENWDEVQGKIGNVYLPTGCLDHVKYMIRNALGEEMEEIEGFGLASN</sequence>
<dbReference type="GO" id="GO:0016491">
    <property type="term" value="F:oxidoreductase activity"/>
    <property type="evidence" value="ECO:0007669"/>
    <property type="project" value="UniProtKB-KW"/>
</dbReference>
<comment type="caution">
    <text evidence="5">The sequence shown here is derived from an EMBL/GenBank/DDBJ whole genome shotgun (WGS) entry which is preliminary data.</text>
</comment>
<evidence type="ECO:0000256" key="3">
    <source>
        <dbReference type="ARBA" id="ARBA00023002"/>
    </source>
</evidence>
<keyword evidence="2" id="KW-0521">NADP</keyword>
<comment type="similarity">
    <text evidence="1 4">Belongs to the short-chain dehydrogenases/reductases (SDR) family.</text>
</comment>
<protein>
    <recommendedName>
        <fullName evidence="7">NAD(P)-binding protein</fullName>
    </recommendedName>
</protein>
<evidence type="ECO:0000313" key="5">
    <source>
        <dbReference type="EMBL" id="KAJ4361115.1"/>
    </source>
</evidence>
<reference evidence="5" key="1">
    <citation type="submission" date="2022-10" db="EMBL/GenBank/DDBJ databases">
        <title>Tapping the CABI collections for fungal endophytes: first genome assemblies for Collariella, Neodidymelliopsis, Ascochyta clinopodiicola, Didymella pomorum, Didymosphaeria variabile, Neocosmospora piperis and Neocucurbitaria cava.</title>
        <authorList>
            <person name="Hill R."/>
        </authorList>
    </citation>
    <scope>NUCLEOTIDE SEQUENCE</scope>
    <source>
        <strain evidence="5">IMI 356815</strain>
    </source>
</reference>
<evidence type="ECO:0000256" key="2">
    <source>
        <dbReference type="ARBA" id="ARBA00022857"/>
    </source>
</evidence>
<dbReference type="RefSeq" id="XP_056077317.1">
    <property type="nucleotide sequence ID" value="XM_056210495.1"/>
</dbReference>
<dbReference type="PANTHER" id="PTHR45024:SF2">
    <property type="entry name" value="SCP2 DOMAIN-CONTAINING PROTEIN"/>
    <property type="match status" value="1"/>
</dbReference>
<dbReference type="Pfam" id="PF00106">
    <property type="entry name" value="adh_short"/>
    <property type="match status" value="1"/>
</dbReference>
<name>A0A9W9CGZ6_9PLEO</name>
<dbReference type="InterPro" id="IPR036291">
    <property type="entry name" value="NAD(P)-bd_dom_sf"/>
</dbReference>
<dbReference type="GeneID" id="80905214"/>
<keyword evidence="6" id="KW-1185">Reference proteome</keyword>
<evidence type="ECO:0008006" key="7">
    <source>
        <dbReference type="Google" id="ProtNLM"/>
    </source>
</evidence>
<keyword evidence="3" id="KW-0560">Oxidoreductase</keyword>
<gene>
    <name evidence="5" type="ORF">N0V89_001684</name>
</gene>
<dbReference type="InterPro" id="IPR051687">
    <property type="entry name" value="Peroxisomal_Beta-Oxidation"/>
</dbReference>
<dbReference type="PROSITE" id="PS00061">
    <property type="entry name" value="ADH_SHORT"/>
    <property type="match status" value="1"/>
</dbReference>
<dbReference type="Gene3D" id="3.40.50.720">
    <property type="entry name" value="NAD(P)-binding Rossmann-like Domain"/>
    <property type="match status" value="1"/>
</dbReference>
<dbReference type="OrthoDB" id="3757625at2759"/>
<dbReference type="EMBL" id="JAPEUX010000001">
    <property type="protein sequence ID" value="KAJ4361115.1"/>
    <property type="molecule type" value="Genomic_DNA"/>
</dbReference>
<evidence type="ECO:0000256" key="1">
    <source>
        <dbReference type="ARBA" id="ARBA00006484"/>
    </source>
</evidence>
<dbReference type="SUPFAM" id="SSF51735">
    <property type="entry name" value="NAD(P)-binding Rossmann-fold domains"/>
    <property type="match status" value="1"/>
</dbReference>
<accession>A0A9W9CGZ6</accession>
<dbReference type="Proteomes" id="UP001140513">
    <property type="component" value="Unassembled WGS sequence"/>
</dbReference>
<dbReference type="InterPro" id="IPR020904">
    <property type="entry name" value="Sc_DH/Rdtase_CS"/>
</dbReference>
<dbReference type="PRINTS" id="PR00081">
    <property type="entry name" value="GDHRDH"/>
</dbReference>